<gene>
    <name evidence="2" type="ORF">GCM10009768_03210</name>
</gene>
<keyword evidence="1" id="KW-1133">Transmembrane helix</keyword>
<evidence type="ECO:0000313" key="2">
    <source>
        <dbReference type="EMBL" id="GAA1777969.1"/>
    </source>
</evidence>
<feature type="transmembrane region" description="Helical" evidence="1">
    <location>
        <begin position="25"/>
        <end position="46"/>
    </location>
</feature>
<dbReference type="Proteomes" id="UP001500851">
    <property type="component" value="Unassembled WGS sequence"/>
</dbReference>
<protein>
    <recommendedName>
        <fullName evidence="4">LPXTG-motif cell wall-anchored protein</fullName>
    </recommendedName>
</protein>
<sequence>MYTAAPPTGIGVVGGVLATTGSEQVGFILMGIALLLGGAVLARLSWLKRQRAQAM</sequence>
<name>A0ABN2L7H7_9MICO</name>
<keyword evidence="3" id="KW-1185">Reference proteome</keyword>
<keyword evidence="1" id="KW-0812">Transmembrane</keyword>
<comment type="caution">
    <text evidence="2">The sequence shown here is derived from an EMBL/GenBank/DDBJ whole genome shotgun (WGS) entry which is preliminary data.</text>
</comment>
<evidence type="ECO:0000313" key="3">
    <source>
        <dbReference type="Proteomes" id="UP001500851"/>
    </source>
</evidence>
<dbReference type="NCBIfam" id="TIGR01167">
    <property type="entry name" value="LPXTG_anchor"/>
    <property type="match status" value="1"/>
</dbReference>
<proteinExistence type="predicted"/>
<organism evidence="2 3">
    <name type="scientific">Leucobacter iarius</name>
    <dbReference type="NCBI Taxonomy" id="333963"/>
    <lineage>
        <taxon>Bacteria</taxon>
        <taxon>Bacillati</taxon>
        <taxon>Actinomycetota</taxon>
        <taxon>Actinomycetes</taxon>
        <taxon>Micrococcales</taxon>
        <taxon>Microbacteriaceae</taxon>
        <taxon>Leucobacter</taxon>
    </lineage>
</organism>
<evidence type="ECO:0000256" key="1">
    <source>
        <dbReference type="SAM" id="Phobius"/>
    </source>
</evidence>
<keyword evidence="1" id="KW-0472">Membrane</keyword>
<accession>A0ABN2L7H7</accession>
<evidence type="ECO:0008006" key="4">
    <source>
        <dbReference type="Google" id="ProtNLM"/>
    </source>
</evidence>
<dbReference type="RefSeq" id="WP_344028486.1">
    <property type="nucleotide sequence ID" value="NZ_BAAAOB010000001.1"/>
</dbReference>
<dbReference type="EMBL" id="BAAAOB010000001">
    <property type="protein sequence ID" value="GAA1777969.1"/>
    <property type="molecule type" value="Genomic_DNA"/>
</dbReference>
<reference evidence="3" key="1">
    <citation type="journal article" date="2019" name="Int. J. Syst. Evol. Microbiol.">
        <title>The Global Catalogue of Microorganisms (GCM) 10K type strain sequencing project: providing services to taxonomists for standard genome sequencing and annotation.</title>
        <authorList>
            <consortium name="The Broad Institute Genomics Platform"/>
            <consortium name="The Broad Institute Genome Sequencing Center for Infectious Disease"/>
            <person name="Wu L."/>
            <person name="Ma J."/>
        </authorList>
    </citation>
    <scope>NUCLEOTIDE SEQUENCE [LARGE SCALE GENOMIC DNA]</scope>
    <source>
        <strain evidence="3">JCM 14736</strain>
    </source>
</reference>